<dbReference type="RefSeq" id="WP_173811262.1">
    <property type="nucleotide sequence ID" value="NZ_JABSNP010000017.1"/>
</dbReference>
<protein>
    <recommendedName>
        <fullName evidence="3">STAS/SEC14 domain-containing protein</fullName>
    </recommendedName>
</protein>
<dbReference type="Proteomes" id="UP000779507">
    <property type="component" value="Unassembled WGS sequence"/>
</dbReference>
<dbReference type="EMBL" id="JABSNP010000017">
    <property type="protein sequence ID" value="NRT20490.1"/>
    <property type="molecule type" value="Genomic_DNA"/>
</dbReference>
<comment type="caution">
    <text evidence="1">The sequence shown here is derived from an EMBL/GenBank/DDBJ whole genome shotgun (WGS) entry which is preliminary data.</text>
</comment>
<name>A0ABX2FTH2_9BACT</name>
<evidence type="ECO:0008006" key="3">
    <source>
        <dbReference type="Google" id="ProtNLM"/>
    </source>
</evidence>
<gene>
    <name evidence="1" type="ORF">HNP98_003333</name>
</gene>
<sequence>MNPNPAARPQPAADDFLHLAYRPDLHLLVGRWRRPVSGAELRRGYRALLAAAEAAACPRWLVDVRGRGPLDADAARWLLGEFLPRLPACLPGPVCLGYLVSPRQRAPAGPVGPAPAGTQVEFFEDEGALNHWLAPRRAAPGGAA</sequence>
<accession>A0ABX2FTH2</accession>
<reference evidence="1 2" key="1">
    <citation type="submission" date="2020-05" db="EMBL/GenBank/DDBJ databases">
        <title>Genomic Encyclopedia of Type Strains, Phase IV (KMG-V): Genome sequencing to study the core and pangenomes of soil and plant-associated prokaryotes.</title>
        <authorList>
            <person name="Whitman W."/>
        </authorList>
    </citation>
    <scope>NUCLEOTIDE SEQUENCE [LARGE SCALE GENOMIC DNA]</scope>
    <source>
        <strain evidence="1 2">9A</strain>
    </source>
</reference>
<proteinExistence type="predicted"/>
<evidence type="ECO:0000313" key="1">
    <source>
        <dbReference type="EMBL" id="NRT20490.1"/>
    </source>
</evidence>
<organism evidence="1 2">
    <name type="scientific">Hymenobacter caeli</name>
    <dbReference type="NCBI Taxonomy" id="2735894"/>
    <lineage>
        <taxon>Bacteria</taxon>
        <taxon>Pseudomonadati</taxon>
        <taxon>Bacteroidota</taxon>
        <taxon>Cytophagia</taxon>
        <taxon>Cytophagales</taxon>
        <taxon>Hymenobacteraceae</taxon>
        <taxon>Hymenobacter</taxon>
    </lineage>
</organism>
<keyword evidence="2" id="KW-1185">Reference proteome</keyword>
<evidence type="ECO:0000313" key="2">
    <source>
        <dbReference type="Proteomes" id="UP000779507"/>
    </source>
</evidence>